<keyword evidence="1" id="KW-1185">Reference proteome</keyword>
<name>A0A915IJ63_ROMCU</name>
<accession>A0A915IJ63</accession>
<dbReference type="Proteomes" id="UP000887565">
    <property type="component" value="Unplaced"/>
</dbReference>
<organism evidence="1 2">
    <name type="scientific">Romanomermis culicivorax</name>
    <name type="common">Nematode worm</name>
    <dbReference type="NCBI Taxonomy" id="13658"/>
    <lineage>
        <taxon>Eukaryota</taxon>
        <taxon>Metazoa</taxon>
        <taxon>Ecdysozoa</taxon>
        <taxon>Nematoda</taxon>
        <taxon>Enoplea</taxon>
        <taxon>Dorylaimia</taxon>
        <taxon>Mermithida</taxon>
        <taxon>Mermithoidea</taxon>
        <taxon>Mermithidae</taxon>
        <taxon>Romanomermis</taxon>
    </lineage>
</organism>
<dbReference type="AlphaFoldDB" id="A0A915IJ63"/>
<evidence type="ECO:0000313" key="2">
    <source>
        <dbReference type="WBParaSite" id="nRc.2.0.1.t13417-RA"/>
    </source>
</evidence>
<protein>
    <submittedName>
        <fullName evidence="2">Uncharacterized protein</fullName>
    </submittedName>
</protein>
<evidence type="ECO:0000313" key="1">
    <source>
        <dbReference type="Proteomes" id="UP000887565"/>
    </source>
</evidence>
<reference evidence="2" key="1">
    <citation type="submission" date="2022-11" db="UniProtKB">
        <authorList>
            <consortium name="WormBaseParasite"/>
        </authorList>
    </citation>
    <scope>IDENTIFICATION</scope>
</reference>
<sequence length="95" mass="11071">MKYRNCLNCLQGVTCVIRIFPENPWFWICYVFRFSIGQVMSTEHLSEDGLQPVLPAEVAPSHRGCAKMPTELRNNRCCTNGRKHKLIDFEEIRLL</sequence>
<proteinExistence type="predicted"/>
<dbReference type="WBParaSite" id="nRc.2.0.1.t13417-RA">
    <property type="protein sequence ID" value="nRc.2.0.1.t13417-RA"/>
    <property type="gene ID" value="nRc.2.0.1.g13417"/>
</dbReference>